<evidence type="ECO:0000256" key="1">
    <source>
        <dbReference type="SAM" id="Coils"/>
    </source>
</evidence>
<keyword evidence="3" id="KW-1185">Reference proteome</keyword>
<proteinExistence type="predicted"/>
<dbReference type="RefSeq" id="WP_206933703.1">
    <property type="nucleotide sequence ID" value="NZ_JAEKJY010000003.1"/>
</dbReference>
<evidence type="ECO:0000313" key="3">
    <source>
        <dbReference type="Proteomes" id="UP000663970"/>
    </source>
</evidence>
<name>A0ABS3DW57_9BACI</name>
<gene>
    <name evidence="2" type="ORF">JF544_10040</name>
</gene>
<dbReference type="Proteomes" id="UP000663970">
    <property type="component" value="Unassembled WGS sequence"/>
</dbReference>
<sequence length="418" mass="47964">MKKRIDFDNDLESIRTSVNSLSENVSTTSTEMNEHEKELDDLFRELNELTGANFKTVEKQEINVIEENKIFLELTNQSVDSKLNKEIQSNKYALNKLDRKVVIITSLVSVIVDILIVRIPRDINYQSNYKQAGSAITEKLKSISSNKDLKFSKVMTFFEKRMRVPYDCSINNVQKGIDVDGLTPRTHRMMNPAHDPLIGMIFAIIDTVNGQTSLIDSKGKINTIKTFDVPLAEKMLSPLIWLGHLLSDISTRMGLPAPGWGFTQLLQFGEFEDKNRNIAEIARFMYLKGYDLRHFATMSLVPGIIELTIRGYYYLRKIRPEKLTLKIDEPLFEKEMEKVENGVLLNKMLLFSHSIVSTGNAIKLMIYMRNPLAINYPQWLALLKESSKSAKRLVIDSSGEKIIRNRITIDERWSDLGF</sequence>
<organism evidence="2 3">
    <name type="scientific">Halobacillus kuroshimensis</name>
    <dbReference type="NCBI Taxonomy" id="302481"/>
    <lineage>
        <taxon>Bacteria</taxon>
        <taxon>Bacillati</taxon>
        <taxon>Bacillota</taxon>
        <taxon>Bacilli</taxon>
        <taxon>Bacillales</taxon>
        <taxon>Bacillaceae</taxon>
        <taxon>Halobacillus</taxon>
    </lineage>
</organism>
<protein>
    <submittedName>
        <fullName evidence="2">Uncharacterized protein</fullName>
    </submittedName>
</protein>
<dbReference type="EMBL" id="JAEKJY010000003">
    <property type="protein sequence ID" value="MBN8235588.1"/>
    <property type="molecule type" value="Genomic_DNA"/>
</dbReference>
<keyword evidence="1" id="KW-0175">Coiled coil</keyword>
<evidence type="ECO:0000313" key="2">
    <source>
        <dbReference type="EMBL" id="MBN8235588.1"/>
    </source>
</evidence>
<reference evidence="2 3" key="1">
    <citation type="submission" date="2020-12" db="EMBL/GenBank/DDBJ databases">
        <title>Oil enriched cultivation method for isolating marine PHA-producing bacteria.</title>
        <authorList>
            <person name="Zheng W."/>
            <person name="Yu S."/>
            <person name="Huang Y."/>
        </authorList>
    </citation>
    <scope>NUCLEOTIDE SEQUENCE [LARGE SCALE GENOMIC DNA]</scope>
    <source>
        <strain evidence="2 3">SY-2-6</strain>
    </source>
</reference>
<accession>A0ABS3DW57</accession>
<comment type="caution">
    <text evidence="2">The sequence shown here is derived from an EMBL/GenBank/DDBJ whole genome shotgun (WGS) entry which is preliminary data.</text>
</comment>
<feature type="coiled-coil region" evidence="1">
    <location>
        <begin position="18"/>
        <end position="52"/>
    </location>
</feature>